<evidence type="ECO:0000313" key="2">
    <source>
        <dbReference type="Proteomes" id="UP000199706"/>
    </source>
</evidence>
<accession>A0A1G8KVT0</accession>
<dbReference type="SUPFAM" id="SSF52799">
    <property type="entry name" value="(Phosphotyrosine protein) phosphatases II"/>
    <property type="match status" value="1"/>
</dbReference>
<dbReference type="RefSeq" id="WP_090693486.1">
    <property type="nucleotide sequence ID" value="NZ_CADERL010000019.1"/>
</dbReference>
<reference evidence="1 2" key="1">
    <citation type="submission" date="2016-10" db="EMBL/GenBank/DDBJ databases">
        <authorList>
            <person name="de Groot N.N."/>
        </authorList>
    </citation>
    <scope>NUCLEOTIDE SEQUENCE [LARGE SCALE GENOMIC DNA]</scope>
    <source>
        <strain evidence="1 2">LMG 2247</strain>
    </source>
</reference>
<dbReference type="InterPro" id="IPR029021">
    <property type="entry name" value="Prot-tyrosine_phosphatase-like"/>
</dbReference>
<dbReference type="OrthoDB" id="1188001at2"/>
<sequence length="315" mass="32533">MDFTAKARLRATRSGNVRPPGFVPNGELAARRAFLKGSASVLLVSGFGSSLLAACGGGGVSSSDLPDTPRLASVDNFRDIGGAGGGYPTVDGRQVRRGVFYRSNALTLSTADKAVIDTLNIGSVYDLRTPGEVARSADVMPAGAAYVNINVTGESDNPMPPPQMPGGAIAWMESAERAYVTGAAQRAGYGAVLSQLADTPGVQLVHSTAGKDRTGWVAALLLSIANVPLDVIMQDYLLTNTYSAVSIGAQVAAVQTQSGAAALAQDAPLYSVQESFLQAGFDQVQASYGTMSSYLTVGLGLSQATIDTLHDRLVV</sequence>
<organism evidence="1 2">
    <name type="scientific">Paraburkholderia phenazinium</name>
    <dbReference type="NCBI Taxonomy" id="60549"/>
    <lineage>
        <taxon>Bacteria</taxon>
        <taxon>Pseudomonadati</taxon>
        <taxon>Pseudomonadota</taxon>
        <taxon>Betaproteobacteria</taxon>
        <taxon>Burkholderiales</taxon>
        <taxon>Burkholderiaceae</taxon>
        <taxon>Paraburkholderia</taxon>
    </lineage>
</organism>
<dbReference type="Pfam" id="PF13350">
    <property type="entry name" value="Y_phosphatase3"/>
    <property type="match status" value="1"/>
</dbReference>
<protein>
    <submittedName>
        <fullName evidence="1">Protein-tyrosine phosphatase</fullName>
    </submittedName>
</protein>
<dbReference type="Proteomes" id="UP000199706">
    <property type="component" value="Unassembled WGS sequence"/>
</dbReference>
<gene>
    <name evidence="1" type="ORF">SAMN05216466_1243</name>
</gene>
<proteinExistence type="predicted"/>
<dbReference type="Gene3D" id="3.90.190.10">
    <property type="entry name" value="Protein tyrosine phosphatase superfamily"/>
    <property type="match status" value="1"/>
</dbReference>
<dbReference type="GO" id="GO:0004721">
    <property type="term" value="F:phosphoprotein phosphatase activity"/>
    <property type="evidence" value="ECO:0007669"/>
    <property type="project" value="InterPro"/>
</dbReference>
<dbReference type="InterPro" id="IPR026893">
    <property type="entry name" value="Tyr/Ser_Pase_IphP-type"/>
</dbReference>
<name>A0A1G8KVT0_9BURK</name>
<dbReference type="EMBL" id="FNCJ01000024">
    <property type="protein sequence ID" value="SDI47457.1"/>
    <property type="molecule type" value="Genomic_DNA"/>
</dbReference>
<dbReference type="AlphaFoldDB" id="A0A1G8KVT0"/>
<evidence type="ECO:0000313" key="1">
    <source>
        <dbReference type="EMBL" id="SDI47457.1"/>
    </source>
</evidence>